<organism evidence="3 4">
    <name type="scientific">Brevundimonas diminuta</name>
    <name type="common">Pseudomonas diminuta</name>
    <dbReference type="NCBI Taxonomy" id="293"/>
    <lineage>
        <taxon>Bacteria</taxon>
        <taxon>Pseudomonadati</taxon>
        <taxon>Pseudomonadota</taxon>
        <taxon>Alphaproteobacteria</taxon>
        <taxon>Caulobacterales</taxon>
        <taxon>Caulobacteraceae</taxon>
        <taxon>Brevundimonas</taxon>
    </lineage>
</organism>
<feature type="region of interest" description="Disordered" evidence="1">
    <location>
        <begin position="124"/>
        <end position="149"/>
    </location>
</feature>
<accession>A0A2X1AVQ2</accession>
<dbReference type="GO" id="GO:0016829">
    <property type="term" value="F:lyase activity"/>
    <property type="evidence" value="ECO:0007669"/>
    <property type="project" value="UniProtKB-KW"/>
</dbReference>
<evidence type="ECO:0000313" key="3">
    <source>
        <dbReference type="EMBL" id="SPU42634.1"/>
    </source>
</evidence>
<dbReference type="RefSeq" id="WP_252865463.1">
    <property type="nucleotide sequence ID" value="NZ_UAQM01000001.1"/>
</dbReference>
<dbReference type="InterPro" id="IPR029068">
    <property type="entry name" value="Glyas_Bleomycin-R_OHBP_Dase"/>
</dbReference>
<reference evidence="3 4" key="1">
    <citation type="submission" date="2018-06" db="EMBL/GenBank/DDBJ databases">
        <authorList>
            <consortium name="Pathogen Informatics"/>
            <person name="Doyle S."/>
        </authorList>
    </citation>
    <scope>NUCLEOTIDE SEQUENCE [LARGE SCALE GENOMIC DNA]</scope>
    <source>
        <strain evidence="3 4">NCTC11165</strain>
    </source>
</reference>
<dbReference type="AlphaFoldDB" id="A0A2X1AVQ2"/>
<dbReference type="SUPFAM" id="SSF54593">
    <property type="entry name" value="Glyoxalase/Bleomycin resistance protein/Dihydroxybiphenyl dioxygenase"/>
    <property type="match status" value="1"/>
</dbReference>
<dbReference type="Proteomes" id="UP000250358">
    <property type="component" value="Unassembled WGS sequence"/>
</dbReference>
<sequence length="149" mass="16247">MPKLIFINLPVADLPRSVAFYEAVGATLNPLFSDETAACMVFSDTIHAMLLTHEKWATFTDRAIPDAKKTAQVLICVSEDSREGVDAVVDRAAAAGGQADPNARQDYGFMYGRSYADPDGHIWRSCGWTRKPPPRGRKPSPPRSAGVEP</sequence>
<evidence type="ECO:0000313" key="4">
    <source>
        <dbReference type="Proteomes" id="UP000250358"/>
    </source>
</evidence>
<keyword evidence="3" id="KW-0456">Lyase</keyword>
<dbReference type="InterPro" id="IPR004360">
    <property type="entry name" value="Glyas_Fos-R_dOase_dom"/>
</dbReference>
<name>A0A2X1AVQ2_BREDI</name>
<dbReference type="Pfam" id="PF00903">
    <property type="entry name" value="Glyoxalase"/>
    <property type="match status" value="1"/>
</dbReference>
<dbReference type="EMBL" id="UAQM01000001">
    <property type="protein sequence ID" value="SPU42634.1"/>
    <property type="molecule type" value="Genomic_DNA"/>
</dbReference>
<feature type="domain" description="Glyoxalase/fosfomycin resistance/dioxygenase" evidence="2">
    <location>
        <begin position="6"/>
        <end position="123"/>
    </location>
</feature>
<protein>
    <submittedName>
        <fullName evidence="3">Predicted lactoylglutathione lyase</fullName>
    </submittedName>
</protein>
<dbReference type="Gene3D" id="3.10.180.10">
    <property type="entry name" value="2,3-Dihydroxybiphenyl 1,2-Dioxygenase, domain 1"/>
    <property type="match status" value="1"/>
</dbReference>
<dbReference type="PANTHER" id="PTHR36503">
    <property type="entry name" value="BLR2520 PROTEIN"/>
    <property type="match status" value="1"/>
</dbReference>
<gene>
    <name evidence="3" type="ORF">NCTC11165_00784</name>
</gene>
<evidence type="ECO:0000259" key="2">
    <source>
        <dbReference type="Pfam" id="PF00903"/>
    </source>
</evidence>
<dbReference type="PANTHER" id="PTHR36503:SF2">
    <property type="entry name" value="BLR2408 PROTEIN"/>
    <property type="match status" value="1"/>
</dbReference>
<evidence type="ECO:0000256" key="1">
    <source>
        <dbReference type="SAM" id="MobiDB-lite"/>
    </source>
</evidence>
<proteinExistence type="predicted"/>